<evidence type="ECO:0000313" key="3">
    <source>
        <dbReference type="Proteomes" id="UP001178507"/>
    </source>
</evidence>
<dbReference type="EMBL" id="CAUJNA010003594">
    <property type="protein sequence ID" value="CAJ1405648.1"/>
    <property type="molecule type" value="Genomic_DNA"/>
</dbReference>
<proteinExistence type="predicted"/>
<dbReference type="PANTHER" id="PTHR28112:SF1">
    <property type="entry name" value="SRP-INDEPENDENT TARGETING PROTEIN 3"/>
    <property type="match status" value="1"/>
</dbReference>
<organism evidence="2 3">
    <name type="scientific">Effrenium voratum</name>
    <dbReference type="NCBI Taxonomy" id="2562239"/>
    <lineage>
        <taxon>Eukaryota</taxon>
        <taxon>Sar</taxon>
        <taxon>Alveolata</taxon>
        <taxon>Dinophyceae</taxon>
        <taxon>Suessiales</taxon>
        <taxon>Symbiodiniaceae</taxon>
        <taxon>Effrenium</taxon>
    </lineage>
</organism>
<keyword evidence="3" id="KW-1185">Reference proteome</keyword>
<evidence type="ECO:0000256" key="1">
    <source>
        <dbReference type="SAM" id="MobiDB-lite"/>
    </source>
</evidence>
<protein>
    <submittedName>
        <fullName evidence="2">Uncharacterized protein</fullName>
    </submittedName>
</protein>
<name>A0AA36JG73_9DINO</name>
<dbReference type="GO" id="GO:0005739">
    <property type="term" value="C:mitochondrion"/>
    <property type="evidence" value="ECO:0007669"/>
    <property type="project" value="TreeGrafter"/>
</dbReference>
<feature type="region of interest" description="Disordered" evidence="1">
    <location>
        <begin position="145"/>
        <end position="185"/>
    </location>
</feature>
<reference evidence="2" key="1">
    <citation type="submission" date="2023-08" db="EMBL/GenBank/DDBJ databases">
        <authorList>
            <person name="Chen Y."/>
            <person name="Shah S."/>
            <person name="Dougan E. K."/>
            <person name="Thang M."/>
            <person name="Chan C."/>
        </authorList>
    </citation>
    <scope>NUCLEOTIDE SEQUENCE</scope>
</reference>
<sequence length="185" mass="20301">MIGGGNPVMQLVPLGVVLLLQQFDIEQMGYVMHLRVVFGIVQLCCLGMLMRIRVKILAMEDGAKLQVPAQVQFGVEVKPAVEQTIKEYDEAKWMELMQQQVVGCIVLACIHAHWGYVVPLAIQTATAPLQLLESPLAKIHALGKPAQGSLKRPFPAPNPFGLPSMPEAPKEKKEAKKDKAAKKSK</sequence>
<dbReference type="InterPro" id="IPR012098">
    <property type="entry name" value="SND3_fun"/>
</dbReference>
<dbReference type="Pfam" id="PF10032">
    <property type="entry name" value="Pho88"/>
    <property type="match status" value="1"/>
</dbReference>
<comment type="caution">
    <text evidence="2">The sequence shown here is derived from an EMBL/GenBank/DDBJ whole genome shotgun (WGS) entry which is preliminary data.</text>
</comment>
<dbReference type="AlphaFoldDB" id="A0AA36JG73"/>
<dbReference type="Proteomes" id="UP001178507">
    <property type="component" value="Unassembled WGS sequence"/>
</dbReference>
<feature type="compositionally biased region" description="Basic and acidic residues" evidence="1">
    <location>
        <begin position="168"/>
        <end position="178"/>
    </location>
</feature>
<dbReference type="PANTHER" id="PTHR28112">
    <property type="entry name" value="SRP-INDEPENDENT TARGETING PROTEIN 3"/>
    <property type="match status" value="1"/>
</dbReference>
<evidence type="ECO:0000313" key="2">
    <source>
        <dbReference type="EMBL" id="CAJ1405648.1"/>
    </source>
</evidence>
<gene>
    <name evidence="2" type="ORF">EVOR1521_LOCUS27807</name>
</gene>
<dbReference type="GO" id="GO:0045047">
    <property type="term" value="P:protein targeting to ER"/>
    <property type="evidence" value="ECO:0007669"/>
    <property type="project" value="InterPro"/>
</dbReference>
<accession>A0AA36JG73</accession>
<dbReference type="GO" id="GO:0005783">
    <property type="term" value="C:endoplasmic reticulum"/>
    <property type="evidence" value="ECO:0007669"/>
    <property type="project" value="InterPro"/>
</dbReference>